<evidence type="ECO:0000259" key="4">
    <source>
        <dbReference type="PROSITE" id="PS50043"/>
    </source>
</evidence>
<dbReference type="Proteomes" id="UP000683575">
    <property type="component" value="Chromosome"/>
</dbReference>
<keyword evidence="2" id="KW-0238">DNA-binding</keyword>
<keyword evidence="1" id="KW-0805">Transcription regulation</keyword>
<dbReference type="PANTHER" id="PTHR44688">
    <property type="entry name" value="DNA-BINDING TRANSCRIPTIONAL ACTIVATOR DEVR_DOSR"/>
    <property type="match status" value="1"/>
</dbReference>
<reference evidence="5" key="1">
    <citation type="submission" date="2021-06" db="EMBL/GenBank/DDBJ databases">
        <title>Complete genome sequence of Nocardioides sp. G188.</title>
        <authorList>
            <person name="Im W.-T."/>
        </authorList>
    </citation>
    <scope>NUCLEOTIDE SEQUENCE</scope>
    <source>
        <strain evidence="5">G188</strain>
    </source>
</reference>
<proteinExistence type="predicted"/>
<dbReference type="InterPro" id="IPR000792">
    <property type="entry name" value="Tscrpt_reg_LuxR_C"/>
</dbReference>
<dbReference type="PANTHER" id="PTHR44688:SF16">
    <property type="entry name" value="DNA-BINDING TRANSCRIPTIONAL ACTIVATOR DEVR_DOSR"/>
    <property type="match status" value="1"/>
</dbReference>
<dbReference type="Pfam" id="PF00196">
    <property type="entry name" value="GerE"/>
    <property type="match status" value="1"/>
</dbReference>
<keyword evidence="3" id="KW-0804">Transcription</keyword>
<protein>
    <submittedName>
        <fullName evidence="5">Helix-turn-helix transcriptional regulator</fullName>
    </submittedName>
</protein>
<keyword evidence="6" id="KW-1185">Reference proteome</keyword>
<dbReference type="SMART" id="SM00421">
    <property type="entry name" value="HTH_LUXR"/>
    <property type="match status" value="1"/>
</dbReference>
<organism evidence="5 6">
    <name type="scientific">Nocardioides panacis</name>
    <dbReference type="NCBI Taxonomy" id="2849501"/>
    <lineage>
        <taxon>Bacteria</taxon>
        <taxon>Bacillati</taxon>
        <taxon>Actinomycetota</taxon>
        <taxon>Actinomycetes</taxon>
        <taxon>Propionibacteriales</taxon>
        <taxon>Nocardioidaceae</taxon>
        <taxon>Nocardioides</taxon>
    </lineage>
</organism>
<dbReference type="KEGG" id="nps:KRR39_08730"/>
<dbReference type="AlphaFoldDB" id="A0A975Y1V6"/>
<accession>A0A975Y1V6</accession>
<sequence length="244" mass="26869">MDDSTREPVEVRELRALADSVRAALGEPSRRTSRDLQHWRGLDANLDALDGIERTTTRSVWNMQPRIQFDPEDPAPGAGGSSEARGVETVLITRPATLDVNPLLPSIHPDARVGPVFLRGVVLDEERVVIEGLDTADGEPTAWLTDRPHLVVLMLELWHRTLALSAPVLAPGQQPLLSPRRLRVARLLAMGEKDQAIARQLEMSGRTVEREVRAVLEALGARSRTEAVLAMSGRASNSRTRPTR</sequence>
<dbReference type="RefSeq" id="WP_216941645.1">
    <property type="nucleotide sequence ID" value="NZ_CP077062.1"/>
</dbReference>
<dbReference type="PROSITE" id="PS50043">
    <property type="entry name" value="HTH_LUXR_2"/>
    <property type="match status" value="1"/>
</dbReference>
<dbReference type="GO" id="GO:0006355">
    <property type="term" value="P:regulation of DNA-templated transcription"/>
    <property type="evidence" value="ECO:0007669"/>
    <property type="project" value="InterPro"/>
</dbReference>
<evidence type="ECO:0000256" key="2">
    <source>
        <dbReference type="ARBA" id="ARBA00023125"/>
    </source>
</evidence>
<gene>
    <name evidence="5" type="ORF">KRR39_08730</name>
</gene>
<evidence type="ECO:0000256" key="1">
    <source>
        <dbReference type="ARBA" id="ARBA00023015"/>
    </source>
</evidence>
<evidence type="ECO:0000313" key="6">
    <source>
        <dbReference type="Proteomes" id="UP000683575"/>
    </source>
</evidence>
<name>A0A975Y1V6_9ACTN</name>
<feature type="domain" description="HTH luxR-type" evidence="4">
    <location>
        <begin position="170"/>
        <end position="235"/>
    </location>
</feature>
<dbReference type="GO" id="GO:0003677">
    <property type="term" value="F:DNA binding"/>
    <property type="evidence" value="ECO:0007669"/>
    <property type="project" value="UniProtKB-KW"/>
</dbReference>
<evidence type="ECO:0000256" key="3">
    <source>
        <dbReference type="ARBA" id="ARBA00023163"/>
    </source>
</evidence>
<dbReference type="EMBL" id="CP077062">
    <property type="protein sequence ID" value="QWZ09799.1"/>
    <property type="molecule type" value="Genomic_DNA"/>
</dbReference>
<evidence type="ECO:0000313" key="5">
    <source>
        <dbReference type="EMBL" id="QWZ09799.1"/>
    </source>
</evidence>